<dbReference type="GO" id="GO:0015031">
    <property type="term" value="P:protein transport"/>
    <property type="evidence" value="ECO:0007669"/>
    <property type="project" value="UniProtKB-KW"/>
</dbReference>
<dbReference type="GO" id="GO:0012505">
    <property type="term" value="C:endomembrane system"/>
    <property type="evidence" value="ECO:0007669"/>
    <property type="project" value="UniProtKB-SubCell"/>
</dbReference>
<evidence type="ECO:0000256" key="1">
    <source>
        <dbReference type="ARBA" id="ARBA00004308"/>
    </source>
</evidence>
<sequence length="194" mass="22796">PSDVTELIVRNIFEAISSRHQSECQFIDTEIFKKADHLSQRRIGYEEALRVLYRQYATLYVVFVVDQAENELAILDLIQVFVEAMDRCFKAVCELDIIFNLEKIHWILNEIIIGGLVIETNIDEIVDCFNRQAKLEQQQSNANPIQNNIKTVASLRHRIDFDKKWEEIQTNLRQIKFNKSNLYDGNDEQDEECK</sequence>
<feature type="domain" description="AP complex mu/sigma subunit" evidence="6">
    <location>
        <begin position="7"/>
        <end position="129"/>
    </location>
</feature>
<dbReference type="Pfam" id="PF01217">
    <property type="entry name" value="Clat_adaptor_s"/>
    <property type="match status" value="1"/>
</dbReference>
<dbReference type="Proteomes" id="UP000616769">
    <property type="component" value="Unassembled WGS sequence"/>
</dbReference>
<dbReference type="Gene3D" id="3.30.450.60">
    <property type="match status" value="1"/>
</dbReference>
<dbReference type="VEuPathDB" id="VectorBase:SSCA005896"/>
<evidence type="ECO:0000313" key="7">
    <source>
        <dbReference type="EMBL" id="KPM08697.1"/>
    </source>
</evidence>
<comment type="caution">
    <text evidence="7">The sequence shown here is derived from an EMBL/GenBank/DDBJ whole genome shotgun (WGS) entry which is preliminary data.</text>
</comment>
<evidence type="ECO:0000256" key="2">
    <source>
        <dbReference type="ARBA" id="ARBA00006972"/>
    </source>
</evidence>
<dbReference type="OrthoDB" id="371463at2759"/>
<evidence type="ECO:0000313" key="8">
    <source>
        <dbReference type="Proteomes" id="UP000616769"/>
    </source>
</evidence>
<keyword evidence="5" id="KW-0472">Membrane</keyword>
<organism evidence="7 8">
    <name type="scientific">Sarcoptes scabiei</name>
    <name type="common">Itch mite</name>
    <name type="synonym">Acarus scabiei</name>
    <dbReference type="NCBI Taxonomy" id="52283"/>
    <lineage>
        <taxon>Eukaryota</taxon>
        <taxon>Metazoa</taxon>
        <taxon>Ecdysozoa</taxon>
        <taxon>Arthropoda</taxon>
        <taxon>Chelicerata</taxon>
        <taxon>Arachnida</taxon>
        <taxon>Acari</taxon>
        <taxon>Acariformes</taxon>
        <taxon>Sarcoptiformes</taxon>
        <taxon>Astigmata</taxon>
        <taxon>Psoroptidia</taxon>
        <taxon>Sarcoptoidea</taxon>
        <taxon>Sarcoptidae</taxon>
        <taxon>Sarcoptinae</taxon>
        <taxon>Sarcoptes</taxon>
    </lineage>
</organism>
<dbReference type="InterPro" id="IPR022775">
    <property type="entry name" value="AP_mu_sigma_su"/>
</dbReference>
<dbReference type="PANTHER" id="PTHR11753">
    <property type="entry name" value="ADAPTOR COMPLEXES SMALL SUBUNIT FAMILY"/>
    <property type="match status" value="1"/>
</dbReference>
<dbReference type="SUPFAM" id="SSF64356">
    <property type="entry name" value="SNARE-like"/>
    <property type="match status" value="1"/>
</dbReference>
<gene>
    <name evidence="7" type="ORF">QR98_0072210</name>
</gene>
<evidence type="ECO:0000256" key="4">
    <source>
        <dbReference type="ARBA" id="ARBA00022927"/>
    </source>
</evidence>
<proteinExistence type="inferred from homology"/>
<accession>A0A132ACQ8</accession>
<protein>
    <submittedName>
        <fullName evidence="7">AP-3 complex subunit sigma-1-like protein 2</fullName>
    </submittedName>
</protein>
<evidence type="ECO:0000256" key="5">
    <source>
        <dbReference type="ARBA" id="ARBA00023136"/>
    </source>
</evidence>
<dbReference type="InterPro" id="IPR011012">
    <property type="entry name" value="Longin-like_dom_sf"/>
</dbReference>
<feature type="non-terminal residue" evidence="7">
    <location>
        <position position="194"/>
    </location>
</feature>
<evidence type="ECO:0000259" key="6">
    <source>
        <dbReference type="Pfam" id="PF01217"/>
    </source>
</evidence>
<name>A0A132ACQ8_SARSC</name>
<keyword evidence="3" id="KW-0813">Transport</keyword>
<comment type="similarity">
    <text evidence="2">Belongs to the adaptor complexes small subunit family.</text>
</comment>
<evidence type="ECO:0000256" key="3">
    <source>
        <dbReference type="ARBA" id="ARBA00022448"/>
    </source>
</evidence>
<comment type="subcellular location">
    <subcellularLocation>
        <location evidence="1">Endomembrane system</location>
    </subcellularLocation>
</comment>
<reference evidence="7 8" key="1">
    <citation type="journal article" date="2015" name="Parasit. Vectors">
        <title>Draft genome of the scabies mite.</title>
        <authorList>
            <person name="Rider S.D.Jr."/>
            <person name="Morgan M.S."/>
            <person name="Arlian L.G."/>
        </authorList>
    </citation>
    <scope>NUCLEOTIDE SEQUENCE [LARGE SCALE GENOMIC DNA]</scope>
    <source>
        <strain evidence="7">Arlian Lab</strain>
    </source>
</reference>
<dbReference type="AlphaFoldDB" id="A0A132ACQ8"/>
<keyword evidence="4" id="KW-0653">Protein transport</keyword>
<dbReference type="InterPro" id="IPR016635">
    <property type="entry name" value="AP_complex_ssu"/>
</dbReference>
<dbReference type="EMBL" id="JXLN01012628">
    <property type="protein sequence ID" value="KPM08697.1"/>
    <property type="molecule type" value="Genomic_DNA"/>
</dbReference>